<gene>
    <name evidence="3" type="ORF">fugu_010272</name>
</gene>
<comment type="caution">
    <text evidence="3">The sequence shown here is derived from an EMBL/GenBank/DDBJ whole genome shotgun (WGS) entry which is preliminary data.</text>
</comment>
<dbReference type="SUPFAM" id="SSF52540">
    <property type="entry name" value="P-loop containing nucleoside triphosphate hydrolases"/>
    <property type="match status" value="1"/>
</dbReference>
<dbReference type="EMBL" id="SWLE01000002">
    <property type="protein sequence ID" value="TNN02785.1"/>
    <property type="molecule type" value="Genomic_DNA"/>
</dbReference>
<keyword evidence="1" id="KW-0547">Nucleotide-binding</keyword>
<dbReference type="PANTHER" id="PTHR45709">
    <property type="entry name" value="LARGE SUBUNIT GTPASE 1 HOMOLOG-RELATED"/>
    <property type="match status" value="1"/>
</dbReference>
<keyword evidence="2" id="KW-0342">GTP-binding</keyword>
<dbReference type="AlphaFoldDB" id="A0A4Z2CF57"/>
<dbReference type="Gene3D" id="3.40.50.300">
    <property type="entry name" value="P-loop containing nucleotide triphosphate hydrolases"/>
    <property type="match status" value="1"/>
</dbReference>
<keyword evidence="4" id="KW-1185">Reference proteome</keyword>
<sequence length="191" mass="22103">MEKVLQPVSENELEIGIDNIYPPDKGSSVGLLYCFYVMTWRQLWRVLEMSDVFLLIVDIRHPVLQFPPSLYHYITEQLHKQVILVLNKVDLCPPPLVVAWKHYMMSHFPDLQMVCFTSHPREPSSTGLQKKRIRRKAGWGKAGGPLDIMKACQEITAGKAVEGFEDVRILVVDIRHSLHDRNHMLLKYVDL</sequence>
<evidence type="ECO:0000313" key="3">
    <source>
        <dbReference type="EMBL" id="TNN02785.1"/>
    </source>
</evidence>
<proteinExistence type="predicted"/>
<evidence type="ECO:0000256" key="2">
    <source>
        <dbReference type="ARBA" id="ARBA00023134"/>
    </source>
</evidence>
<evidence type="ECO:0000256" key="1">
    <source>
        <dbReference type="ARBA" id="ARBA00022741"/>
    </source>
</evidence>
<accession>A0A4Z2CF57</accession>
<dbReference type="Proteomes" id="UP000516260">
    <property type="component" value="Chromosome 10"/>
</dbReference>
<dbReference type="GO" id="GO:0003924">
    <property type="term" value="F:GTPase activity"/>
    <property type="evidence" value="ECO:0007669"/>
    <property type="project" value="InterPro"/>
</dbReference>
<organism evidence="3 4">
    <name type="scientific">Takifugu bimaculatus</name>
    <dbReference type="NCBI Taxonomy" id="433685"/>
    <lineage>
        <taxon>Eukaryota</taxon>
        <taxon>Metazoa</taxon>
        <taxon>Chordata</taxon>
        <taxon>Craniata</taxon>
        <taxon>Vertebrata</taxon>
        <taxon>Euteleostomi</taxon>
        <taxon>Actinopterygii</taxon>
        <taxon>Neopterygii</taxon>
        <taxon>Teleostei</taxon>
        <taxon>Neoteleostei</taxon>
        <taxon>Acanthomorphata</taxon>
        <taxon>Eupercaria</taxon>
        <taxon>Tetraodontiformes</taxon>
        <taxon>Tetradontoidea</taxon>
        <taxon>Tetraodontidae</taxon>
        <taxon>Takifugu</taxon>
    </lineage>
</organism>
<dbReference type="InterPro" id="IPR043358">
    <property type="entry name" value="GNL1-like"/>
</dbReference>
<protein>
    <recommendedName>
        <fullName evidence="5">G domain-containing protein</fullName>
    </recommendedName>
</protein>
<evidence type="ECO:0000313" key="4">
    <source>
        <dbReference type="Proteomes" id="UP000516260"/>
    </source>
</evidence>
<name>A0A4Z2CF57_9TELE</name>
<reference evidence="3 4" key="1">
    <citation type="submission" date="2019-04" db="EMBL/GenBank/DDBJ databases">
        <title>The sequence and de novo assembly of Takifugu bimaculatus genome using PacBio and Hi-C technologies.</title>
        <authorList>
            <person name="Xu P."/>
            <person name="Liu B."/>
            <person name="Zhou Z."/>
        </authorList>
    </citation>
    <scope>NUCLEOTIDE SEQUENCE [LARGE SCALE GENOMIC DNA]</scope>
    <source>
        <strain evidence="3">TB-2018</strain>
        <tissue evidence="3">Muscle</tissue>
    </source>
</reference>
<evidence type="ECO:0008006" key="5">
    <source>
        <dbReference type="Google" id="ProtNLM"/>
    </source>
</evidence>
<dbReference type="InterPro" id="IPR027417">
    <property type="entry name" value="P-loop_NTPase"/>
</dbReference>
<dbReference type="GO" id="GO:0005525">
    <property type="term" value="F:GTP binding"/>
    <property type="evidence" value="ECO:0007669"/>
    <property type="project" value="UniProtKB-KW"/>
</dbReference>
<dbReference type="PANTHER" id="PTHR45709:SF3">
    <property type="entry name" value="GUANINE NUCLEOTIDE-BINDING PROTEIN-LIKE 1"/>
    <property type="match status" value="1"/>
</dbReference>